<feature type="domain" description="Peptidase M1 membrane alanine aminopeptidase" evidence="3">
    <location>
        <begin position="410"/>
        <end position="572"/>
    </location>
</feature>
<dbReference type="EMBL" id="FZOU01000017">
    <property type="protein sequence ID" value="SNT43963.1"/>
    <property type="molecule type" value="Genomic_DNA"/>
</dbReference>
<dbReference type="GO" id="GO:0043171">
    <property type="term" value="P:peptide catabolic process"/>
    <property type="evidence" value="ECO:0007669"/>
    <property type="project" value="TreeGrafter"/>
</dbReference>
<dbReference type="CDD" id="cd09604">
    <property type="entry name" value="M1_APN_like"/>
    <property type="match status" value="1"/>
</dbReference>
<dbReference type="InterPro" id="IPR014782">
    <property type="entry name" value="Peptidase_M1_dom"/>
</dbReference>
<dbReference type="PANTHER" id="PTHR11533">
    <property type="entry name" value="PROTEASE M1 ZINC METALLOPROTEASE"/>
    <property type="match status" value="1"/>
</dbReference>
<evidence type="ECO:0000259" key="3">
    <source>
        <dbReference type="Pfam" id="PF01433"/>
    </source>
</evidence>
<evidence type="ECO:0000256" key="2">
    <source>
        <dbReference type="SAM" id="SignalP"/>
    </source>
</evidence>
<evidence type="ECO:0000313" key="4">
    <source>
        <dbReference type="EMBL" id="SNT43963.1"/>
    </source>
</evidence>
<dbReference type="PANTHER" id="PTHR11533:SF174">
    <property type="entry name" value="PUROMYCIN-SENSITIVE AMINOPEPTIDASE-RELATED"/>
    <property type="match status" value="1"/>
</dbReference>
<dbReference type="AlphaFoldDB" id="A0A239MNX7"/>
<evidence type="ECO:0000256" key="1">
    <source>
        <dbReference type="SAM" id="MobiDB-lite"/>
    </source>
</evidence>
<proteinExistence type="predicted"/>
<name>A0A239MNX7_9BACT</name>
<dbReference type="GO" id="GO:0008270">
    <property type="term" value="F:zinc ion binding"/>
    <property type="evidence" value="ECO:0007669"/>
    <property type="project" value="InterPro"/>
</dbReference>
<reference evidence="4 5" key="1">
    <citation type="submission" date="2017-06" db="EMBL/GenBank/DDBJ databases">
        <authorList>
            <person name="Kim H.J."/>
            <person name="Triplett B.A."/>
        </authorList>
    </citation>
    <scope>NUCLEOTIDE SEQUENCE [LARGE SCALE GENOMIC DNA]</scope>
    <source>
        <strain evidence="4 5">DSM 18704</strain>
    </source>
</reference>
<dbReference type="OrthoDB" id="9814383at2"/>
<feature type="region of interest" description="Disordered" evidence="1">
    <location>
        <begin position="21"/>
        <end position="51"/>
    </location>
</feature>
<dbReference type="RefSeq" id="WP_089410489.1">
    <property type="nucleotide sequence ID" value="NZ_FZOU01000017.1"/>
</dbReference>
<keyword evidence="2" id="KW-0732">Signal</keyword>
<dbReference type="GO" id="GO:0070006">
    <property type="term" value="F:metalloaminopeptidase activity"/>
    <property type="evidence" value="ECO:0007669"/>
    <property type="project" value="TreeGrafter"/>
</dbReference>
<evidence type="ECO:0000313" key="5">
    <source>
        <dbReference type="Proteomes" id="UP000198356"/>
    </source>
</evidence>
<gene>
    <name evidence="4" type="ORF">SAMN05421770_11711</name>
</gene>
<feature type="signal peptide" evidence="2">
    <location>
        <begin position="1"/>
        <end position="20"/>
    </location>
</feature>
<dbReference type="GO" id="GO:0005737">
    <property type="term" value="C:cytoplasm"/>
    <property type="evidence" value="ECO:0007669"/>
    <property type="project" value="TreeGrafter"/>
</dbReference>
<dbReference type="InterPro" id="IPR050344">
    <property type="entry name" value="Peptidase_M1_aminopeptidases"/>
</dbReference>
<dbReference type="GO" id="GO:0005615">
    <property type="term" value="C:extracellular space"/>
    <property type="evidence" value="ECO:0007669"/>
    <property type="project" value="TreeGrafter"/>
</dbReference>
<dbReference type="GO" id="GO:0016020">
    <property type="term" value="C:membrane"/>
    <property type="evidence" value="ECO:0007669"/>
    <property type="project" value="TreeGrafter"/>
</dbReference>
<dbReference type="InterPro" id="IPR027268">
    <property type="entry name" value="Peptidase_M4/M1_CTD_sf"/>
</dbReference>
<dbReference type="Proteomes" id="UP000198356">
    <property type="component" value="Unassembled WGS sequence"/>
</dbReference>
<sequence>MKRALKAAAAVLVLVTAATAQQQPERRAQAPDTGGRSATYNPLKTFAPYNMPQQPNAYRGGDGSPGPLYWQNSADYEMHASIDPATKTLTNTETITYTNNSPAALNSLWLQVEQNTYRTDARSRAFSGGSRQRAENLNTEGTVFESLDLVSNTKGARPVKAEYVISDTRARIALPTPLPHGASIKILIKYHYTVTGPWGGRTSVGDVKDGPIYDIAQWYPRMAVYDDLRGWDTQPFLGNEFYTEFGNYDLFITVPAGYMVAGTGALVNGAEVLTKTQQDRLKQAAASDRTVFIRTLDEVHDPASRPKQDGVLTWHYHMDHTRDAVFSASPSFIWDAAKMNLPGGKTALAESFYPAEAAGDEGWGRCTEYLKDAVEHFSQDWYPYPYPAGINVAGFSSGMEYPGLVFDGIKTKTKDLFVVTAHEIGHTWFPMTVQSNERRDAWMDEGFNTFIDIYESDQFKNGVWGPKRDGEYAPGGGYPADEIARVIADPEAPPILMRADAIREKYRHPITYFKSAEGLYILREEILGHERFDRAFRKYIRDWAFKHPTPSDFFREMESEGGEDLSYFWRGWYENNWTLDMAAKDVKYNDPADPSKGAHVTIEQNGQLVLPAWVQVKFEDGTDLKIKLPAETWMQKAIYNMPLPTTKKIAEVVIDPDHRIPDGNRANNTAKP</sequence>
<dbReference type="GO" id="GO:0042277">
    <property type="term" value="F:peptide binding"/>
    <property type="evidence" value="ECO:0007669"/>
    <property type="project" value="TreeGrafter"/>
</dbReference>
<protein>
    <recommendedName>
        <fullName evidence="3">Peptidase M1 membrane alanine aminopeptidase domain-containing protein</fullName>
    </recommendedName>
</protein>
<accession>A0A239MNX7</accession>
<dbReference type="Pfam" id="PF01433">
    <property type="entry name" value="Peptidase_M1"/>
    <property type="match status" value="1"/>
</dbReference>
<dbReference type="SUPFAM" id="SSF55486">
    <property type="entry name" value="Metalloproteases ('zincins'), catalytic domain"/>
    <property type="match status" value="1"/>
</dbReference>
<organism evidence="4 5">
    <name type="scientific">Granulicella rosea</name>
    <dbReference type="NCBI Taxonomy" id="474952"/>
    <lineage>
        <taxon>Bacteria</taxon>
        <taxon>Pseudomonadati</taxon>
        <taxon>Acidobacteriota</taxon>
        <taxon>Terriglobia</taxon>
        <taxon>Terriglobales</taxon>
        <taxon>Acidobacteriaceae</taxon>
        <taxon>Granulicella</taxon>
    </lineage>
</organism>
<dbReference type="Gene3D" id="1.10.390.10">
    <property type="entry name" value="Neutral Protease Domain 2"/>
    <property type="match status" value="1"/>
</dbReference>
<feature type="chain" id="PRO_5012715095" description="Peptidase M1 membrane alanine aminopeptidase domain-containing protein" evidence="2">
    <location>
        <begin position="21"/>
        <end position="672"/>
    </location>
</feature>
<keyword evidence="5" id="KW-1185">Reference proteome</keyword>